<protein>
    <recommendedName>
        <fullName evidence="4">Laminin G domain-containing protein</fullName>
    </recommendedName>
</protein>
<dbReference type="Pfam" id="PF13517">
    <property type="entry name" value="FG-GAP_3"/>
    <property type="match status" value="1"/>
</dbReference>
<organism evidence="5 6">
    <name type="scientific">Paenibacillus agaridevorans</name>
    <dbReference type="NCBI Taxonomy" id="171404"/>
    <lineage>
        <taxon>Bacteria</taxon>
        <taxon>Bacillati</taxon>
        <taxon>Bacillota</taxon>
        <taxon>Bacilli</taxon>
        <taxon>Bacillales</taxon>
        <taxon>Paenibacillaceae</taxon>
        <taxon>Paenibacillus</taxon>
    </lineage>
</organism>
<dbReference type="Pfam" id="PF13385">
    <property type="entry name" value="Laminin_G_3"/>
    <property type="match status" value="3"/>
</dbReference>
<evidence type="ECO:0000259" key="4">
    <source>
        <dbReference type="PROSITE" id="PS50025"/>
    </source>
</evidence>
<evidence type="ECO:0000256" key="2">
    <source>
        <dbReference type="ARBA" id="ARBA00023157"/>
    </source>
</evidence>
<dbReference type="InterPro" id="IPR028994">
    <property type="entry name" value="Integrin_alpha_N"/>
</dbReference>
<accession>A0A2R5EWD3</accession>
<evidence type="ECO:0000313" key="6">
    <source>
        <dbReference type="Proteomes" id="UP000245202"/>
    </source>
</evidence>
<dbReference type="InterPro" id="IPR046780">
    <property type="entry name" value="aBig_2"/>
</dbReference>
<name>A0A2R5EWD3_9BACL</name>
<dbReference type="Gene3D" id="2.130.10.130">
    <property type="entry name" value="Integrin alpha, N-terminal"/>
    <property type="match status" value="1"/>
</dbReference>
<feature type="signal peptide" evidence="3">
    <location>
        <begin position="1"/>
        <end position="25"/>
    </location>
</feature>
<evidence type="ECO:0000256" key="1">
    <source>
        <dbReference type="ARBA" id="ARBA00022729"/>
    </source>
</evidence>
<feature type="domain" description="Laminin G" evidence="4">
    <location>
        <begin position="1239"/>
        <end position="1409"/>
    </location>
</feature>
<dbReference type="Gene3D" id="2.60.120.200">
    <property type="match status" value="4"/>
</dbReference>
<dbReference type="InterPro" id="IPR013517">
    <property type="entry name" value="FG-GAP"/>
</dbReference>
<sequence length="1409" mass="153120">MYKSTYFLTGFIVMALMIISQPVSAETDLRYANPSIADNLEDMYGNMFVDWDDDGELDMISMHFYHNTYSLYKNTGTDPNGYPYYEIQNDDLTFLKNLVDIDAVTRPDGLFDIIARMNDELRIYRNSGTAGNPVFANYDVIGTLSVPIGEALSYFTYSDLDGDGTKDAVAVAVFGSSPLPGEGELLIPPYHENMGLGLGYDNQGNWLGKELSTHLYVFLNSGTDTNPVFDSGNILLLTDNSEITHRTTTAIAVSDVDGDGKPDLVVAHDNDRLHFYQQAGLSSGIPYFQAGTNLIEANHYNGHIEHAHRAIHLRWTDIDNDGKLELLLSSTGSGRLVICELNGGNKIESEYSVLTRNARLSTDSLPVPDFGDLNGDGKLDLISGDSSGYINYFENIGTAENPGFAAKVLLEAGGQRIQHIAGPSGSVQGYKEWRWGYTQPMLFDWDLDGDLDIITSDISGYHTLYLNIGTPTNYSYAAGVRLLYNGSELRTHTRSKPAAIQVDGVNYYFALDEYGYLARYEQDIASGTNRLKNKTWLRYDDSPHMPIRMDGDAGNEGRVKLEPVDWNQDGVFDLLATGTGKFPLSWYQDGYNKNAHITLFVNTGTNANPQFSSTLYVVTHDDELVHPTGNHTAASTMGDMNNDGVLDLLMAEETGSFVLFAQSELDVKPLFPGMEQILFDNELTLLWELIRGNNPSLFDQISGGIHPSMYEVTSNLQLPTSGVRGATISWGSSDQTLITSGGEVSASRSGFVTLTATISYGGGTVQVKFPCYVNNRGDKWRSVWKMDDSGNTAADISGFAHGINYGAESGLVGAVNTAYDFNESEHDYIDLGSTIQPGLTNDLTIAAWINPETFRGSFEAMSRNGIMGDSDGILTFALQNEGRLAFSWEYARQHAGKTPLAYWPLDETTGTTAGDMIGNNHCTNHGAAIHQDGWSNRAYDFEESAKNYLNCGSGLSISGSTATIAAWIKPESFRTGTGANSRNVIFTDSNNSIIFTLQDSGKLTLLLYNGINYKTFQSTIAVPLNEWSHVAASMDGTRATLYVNGVSVASAAWARDFAGLGDISIGGAKANRNFDGLIDDIRLYGRGLNGVEVNNLALYGIEGDSISSIEVDAADAVSLGEWTHVAVTKQDGTTKLFINGVVKKVRTDDFESAFRRLGNLNIGRVNGNKARGFDGLIDETAIYNYALSDNEIALMANKGLMAHWTLDEASGSIVADAMQSYTGTNNGATLQVPGKVGTAYDFEESEGDYVNFGDGLQLSVGNTATVAAWIKPESFRSGSGSSSRNGILGDSTADFSFMLQDQGRLVFQWDSGSAAYQTLQADAGHSLSIGEWAHVAVTRDGASMRLYINGELVKQTSNGSTANFVAFGDMILGRQLHLAARGFDGLIDDVRVYNRPLSDNEIALLAAGT</sequence>
<reference evidence="5 6" key="1">
    <citation type="submission" date="2017-08" db="EMBL/GenBank/DDBJ databases">
        <title>Substantial Increase in Enzyme Production by Combined Drug-Resistance Mutations in Paenibacillus agaridevorans.</title>
        <authorList>
            <person name="Tanaka Y."/>
            <person name="Funane K."/>
            <person name="Hosaka T."/>
            <person name="Shiwa Y."/>
            <person name="Fujita N."/>
            <person name="Miyazaki T."/>
            <person name="Yoshikawa H."/>
            <person name="Murakami K."/>
            <person name="Kasahara K."/>
            <person name="Inaoka T."/>
            <person name="Hiraga Y."/>
            <person name="Ochi K."/>
        </authorList>
    </citation>
    <scope>NUCLEOTIDE SEQUENCE [LARGE SCALE GENOMIC DNA]</scope>
    <source>
        <strain evidence="5 6">T-3040</strain>
    </source>
</reference>
<proteinExistence type="predicted"/>
<keyword evidence="6" id="KW-1185">Reference proteome</keyword>
<comment type="caution">
    <text evidence="5">The sequence shown here is derived from an EMBL/GenBank/DDBJ whole genome shotgun (WGS) entry which is preliminary data.</text>
</comment>
<dbReference type="PANTHER" id="PTHR44103">
    <property type="entry name" value="PROPROTEIN CONVERTASE P"/>
    <property type="match status" value="1"/>
</dbReference>
<dbReference type="Pfam" id="PF20578">
    <property type="entry name" value="aBig_2"/>
    <property type="match status" value="1"/>
</dbReference>
<dbReference type="InterPro" id="IPR006558">
    <property type="entry name" value="LamG-like"/>
</dbReference>
<dbReference type="SMART" id="SM00282">
    <property type="entry name" value="LamG"/>
    <property type="match status" value="2"/>
</dbReference>
<dbReference type="SMART" id="SM00560">
    <property type="entry name" value="LamGL"/>
    <property type="match status" value="2"/>
</dbReference>
<feature type="chain" id="PRO_5015334103" description="Laminin G domain-containing protein" evidence="3">
    <location>
        <begin position="26"/>
        <end position="1409"/>
    </location>
</feature>
<evidence type="ECO:0000313" key="5">
    <source>
        <dbReference type="EMBL" id="GBG07694.1"/>
    </source>
</evidence>
<keyword evidence="1 3" id="KW-0732">Signal</keyword>
<dbReference type="Proteomes" id="UP000245202">
    <property type="component" value="Unassembled WGS sequence"/>
</dbReference>
<dbReference type="InterPro" id="IPR013320">
    <property type="entry name" value="ConA-like_dom_sf"/>
</dbReference>
<evidence type="ECO:0000256" key="3">
    <source>
        <dbReference type="SAM" id="SignalP"/>
    </source>
</evidence>
<dbReference type="SUPFAM" id="SSF49899">
    <property type="entry name" value="Concanavalin A-like lectins/glucanases"/>
    <property type="match status" value="4"/>
</dbReference>
<dbReference type="InterPro" id="IPR001791">
    <property type="entry name" value="Laminin_G"/>
</dbReference>
<dbReference type="SUPFAM" id="SSF69318">
    <property type="entry name" value="Integrin alpha N-terminal domain"/>
    <property type="match status" value="2"/>
</dbReference>
<dbReference type="RefSeq" id="WP_181376557.1">
    <property type="nucleotide sequence ID" value="NZ_BDQX01000105.1"/>
</dbReference>
<gene>
    <name evidence="5" type="ORF">PAT3040_02252</name>
</gene>
<dbReference type="PANTHER" id="PTHR44103:SF1">
    <property type="entry name" value="PROPROTEIN CONVERTASE P"/>
    <property type="match status" value="1"/>
</dbReference>
<dbReference type="EMBL" id="BDQX01000105">
    <property type="protein sequence ID" value="GBG07694.1"/>
    <property type="molecule type" value="Genomic_DNA"/>
</dbReference>
<dbReference type="PROSITE" id="PS50025">
    <property type="entry name" value="LAM_G_DOMAIN"/>
    <property type="match status" value="1"/>
</dbReference>
<keyword evidence="2" id="KW-1015">Disulfide bond</keyword>
<dbReference type="CDD" id="cd00110">
    <property type="entry name" value="LamG"/>
    <property type="match status" value="1"/>
</dbReference>